<keyword evidence="3" id="KW-1185">Reference proteome</keyword>
<comment type="caution">
    <text evidence="2">The sequence shown here is derived from an EMBL/GenBank/DDBJ whole genome shotgun (WGS) entry which is preliminary data.</text>
</comment>
<gene>
    <name evidence="2" type="ORF">GCM10010842_08930</name>
</gene>
<evidence type="ECO:0000313" key="3">
    <source>
        <dbReference type="Proteomes" id="UP000645517"/>
    </source>
</evidence>
<name>A0ABQ2IVJ2_9DEIO</name>
<accession>A0ABQ2IVJ2</accession>
<dbReference type="Proteomes" id="UP000645517">
    <property type="component" value="Unassembled WGS sequence"/>
</dbReference>
<feature type="region of interest" description="Disordered" evidence="1">
    <location>
        <begin position="1"/>
        <end position="70"/>
    </location>
</feature>
<proteinExistence type="predicted"/>
<reference evidence="3" key="1">
    <citation type="journal article" date="2019" name="Int. J. Syst. Evol. Microbiol.">
        <title>The Global Catalogue of Microorganisms (GCM) 10K type strain sequencing project: providing services to taxonomists for standard genome sequencing and annotation.</title>
        <authorList>
            <consortium name="The Broad Institute Genomics Platform"/>
            <consortium name="The Broad Institute Genome Sequencing Center for Infectious Disease"/>
            <person name="Wu L."/>
            <person name="Ma J."/>
        </authorList>
    </citation>
    <scope>NUCLEOTIDE SEQUENCE [LARGE SCALE GENOMIC DNA]</scope>
    <source>
        <strain evidence="3">JCM 16918</strain>
    </source>
</reference>
<protein>
    <submittedName>
        <fullName evidence="2">Uncharacterized protein</fullName>
    </submittedName>
</protein>
<dbReference type="RefSeq" id="WP_189054427.1">
    <property type="nucleotide sequence ID" value="NZ_BMOR01000002.1"/>
</dbReference>
<dbReference type="EMBL" id="BMOR01000002">
    <property type="protein sequence ID" value="GGN32329.1"/>
    <property type="molecule type" value="Genomic_DNA"/>
</dbReference>
<organism evidence="2 3">
    <name type="scientific">Deinococcus daejeonensis</name>
    <dbReference type="NCBI Taxonomy" id="1007098"/>
    <lineage>
        <taxon>Bacteria</taxon>
        <taxon>Thermotogati</taxon>
        <taxon>Deinococcota</taxon>
        <taxon>Deinococci</taxon>
        <taxon>Deinococcales</taxon>
        <taxon>Deinococcaceae</taxon>
        <taxon>Deinococcus</taxon>
    </lineage>
</organism>
<evidence type="ECO:0000313" key="2">
    <source>
        <dbReference type="EMBL" id="GGN32329.1"/>
    </source>
</evidence>
<evidence type="ECO:0000256" key="1">
    <source>
        <dbReference type="SAM" id="MobiDB-lite"/>
    </source>
</evidence>
<sequence length="224" mass="24075">MTPSLTQALMSELLGGQTTQEARPVVGEGQTPTPAPADPPAPASEPQTPKRWRTLRTPDGQRPSPRQAQRDARQYAEAWYQALRAWRVVVPPVLTPVIRYSGGWSDPITTMGDGAPDRPSGLELPSGTAREVEVGRLISTWAASSIPAQCELGQLLHGLRSGRGMNSLIHHSGRGWADPSERAQAYAMAVLTLAVNLGDREADAQLQHLVFARTSATLSVSSTE</sequence>
<feature type="compositionally biased region" description="Pro residues" evidence="1">
    <location>
        <begin position="33"/>
        <end position="43"/>
    </location>
</feature>